<keyword evidence="2" id="KW-1185">Reference proteome</keyword>
<dbReference type="EMBL" id="CM047741">
    <property type="protein sequence ID" value="KAJ0038195.1"/>
    <property type="molecule type" value="Genomic_DNA"/>
</dbReference>
<proteinExistence type="predicted"/>
<reference evidence="2" key="1">
    <citation type="journal article" date="2023" name="G3 (Bethesda)">
        <title>Genome assembly and association tests identify interacting loci associated with vigor, precocity, and sex in interspecific pistachio rootstocks.</title>
        <authorList>
            <person name="Palmer W."/>
            <person name="Jacygrad E."/>
            <person name="Sagayaradj S."/>
            <person name="Cavanaugh K."/>
            <person name="Han R."/>
            <person name="Bertier L."/>
            <person name="Beede B."/>
            <person name="Kafkas S."/>
            <person name="Golino D."/>
            <person name="Preece J."/>
            <person name="Michelmore R."/>
        </authorList>
    </citation>
    <scope>NUCLEOTIDE SEQUENCE [LARGE SCALE GENOMIC DNA]</scope>
</reference>
<evidence type="ECO:0000313" key="1">
    <source>
        <dbReference type="EMBL" id="KAJ0038195.1"/>
    </source>
</evidence>
<accession>A0ACC0YJK0</accession>
<evidence type="ECO:0000313" key="2">
    <source>
        <dbReference type="Proteomes" id="UP001163603"/>
    </source>
</evidence>
<sequence>MESTRRKEFSKVQWRRRRRRSTAGRGGGSVRLKVRKLQKLIPGGQGLQPDRLFLKTADYILHLRLQVNVLQALSKIYQP</sequence>
<gene>
    <name evidence="1" type="ORF">Pint_23028</name>
</gene>
<name>A0ACC0YJK0_9ROSI</name>
<protein>
    <submittedName>
        <fullName evidence="1">Uncharacterized protein</fullName>
    </submittedName>
</protein>
<organism evidence="1 2">
    <name type="scientific">Pistacia integerrima</name>
    <dbReference type="NCBI Taxonomy" id="434235"/>
    <lineage>
        <taxon>Eukaryota</taxon>
        <taxon>Viridiplantae</taxon>
        <taxon>Streptophyta</taxon>
        <taxon>Embryophyta</taxon>
        <taxon>Tracheophyta</taxon>
        <taxon>Spermatophyta</taxon>
        <taxon>Magnoliopsida</taxon>
        <taxon>eudicotyledons</taxon>
        <taxon>Gunneridae</taxon>
        <taxon>Pentapetalae</taxon>
        <taxon>rosids</taxon>
        <taxon>malvids</taxon>
        <taxon>Sapindales</taxon>
        <taxon>Anacardiaceae</taxon>
        <taxon>Pistacia</taxon>
    </lineage>
</organism>
<comment type="caution">
    <text evidence="1">The sequence shown here is derived from an EMBL/GenBank/DDBJ whole genome shotgun (WGS) entry which is preliminary data.</text>
</comment>
<dbReference type="Proteomes" id="UP001163603">
    <property type="component" value="Chromosome 6"/>
</dbReference>